<evidence type="ECO:0000256" key="5">
    <source>
        <dbReference type="ARBA" id="ARBA00024867"/>
    </source>
</evidence>
<dbReference type="PROSITE" id="PS50110">
    <property type="entry name" value="RESPONSE_REGULATORY"/>
    <property type="match status" value="1"/>
</dbReference>
<evidence type="ECO:0000256" key="3">
    <source>
        <dbReference type="ARBA" id="ARBA00023125"/>
    </source>
</evidence>
<dbReference type="InterPro" id="IPR011006">
    <property type="entry name" value="CheY-like_superfamily"/>
</dbReference>
<dbReference type="Gene3D" id="1.10.10.10">
    <property type="entry name" value="Winged helix-like DNA-binding domain superfamily/Winged helix DNA-binding domain"/>
    <property type="match status" value="1"/>
</dbReference>
<feature type="modified residue" description="4-aspartylphosphate" evidence="6">
    <location>
        <position position="55"/>
    </location>
</feature>
<evidence type="ECO:0000256" key="6">
    <source>
        <dbReference type="PROSITE-ProRule" id="PRU00169"/>
    </source>
</evidence>
<keyword evidence="11" id="KW-1185">Reference proteome</keyword>
<dbReference type="EMBL" id="AP024849">
    <property type="protein sequence ID" value="BCZ44400.1"/>
    <property type="molecule type" value="Genomic_DNA"/>
</dbReference>
<evidence type="ECO:0000256" key="4">
    <source>
        <dbReference type="ARBA" id="ARBA00023163"/>
    </source>
</evidence>
<dbReference type="PANTHER" id="PTHR48111:SF73">
    <property type="entry name" value="ALKALINE PHOSPHATASE SYNTHESIS TRANSCRIPTIONAL REGULATORY PROTEIN PHOP"/>
    <property type="match status" value="1"/>
</dbReference>
<dbReference type="Gene3D" id="6.10.250.690">
    <property type="match status" value="1"/>
</dbReference>
<evidence type="ECO:0000256" key="2">
    <source>
        <dbReference type="ARBA" id="ARBA00023015"/>
    </source>
</evidence>
<evidence type="ECO:0000259" key="9">
    <source>
        <dbReference type="PROSITE" id="PS51755"/>
    </source>
</evidence>
<protein>
    <recommendedName>
        <fullName evidence="1">Stage 0 sporulation protein A homolog</fullName>
    </recommendedName>
</protein>
<name>A0ABM7SY56_9CLOT</name>
<keyword evidence="2" id="KW-0805">Transcription regulation</keyword>
<dbReference type="Pfam" id="PF00072">
    <property type="entry name" value="Response_reg"/>
    <property type="match status" value="1"/>
</dbReference>
<dbReference type="InterPro" id="IPR001789">
    <property type="entry name" value="Sig_transdc_resp-reg_receiver"/>
</dbReference>
<dbReference type="Proteomes" id="UP000824633">
    <property type="component" value="Chromosome"/>
</dbReference>
<sequence length="238" mass="27232">MNNEFKILVVDDEQNILDVVRAYLEKEGFEVITAMDGEAALDIYNKETIHLIVLDLMLPKVTGEEVCSRIRSNSSVPIIMLTAKADEDEKIEGISIGADDYLTKPFSVRELVVRVRALLRRSYKDRIPMADILIFNNGDLEVDIKKMVVKKKGEVVSLTTNEFKILTILLTNPEQVFSREKLVEKAFGIDYEGFDRTVDTYIKNIRQKIENNHKEPMYITTVYGSGYKFNPNSSEVKK</sequence>
<comment type="function">
    <text evidence="5">May play the central regulatory role in sporulation. It may be an element of the effector pathway responsible for the activation of sporulation genes in response to nutritional stress. Spo0A may act in concert with spo0H (a sigma factor) to control the expression of some genes that are critical to the sporulation process.</text>
</comment>
<evidence type="ECO:0000259" key="8">
    <source>
        <dbReference type="PROSITE" id="PS50110"/>
    </source>
</evidence>
<proteinExistence type="predicted"/>
<keyword evidence="6" id="KW-0597">Phosphoprotein</keyword>
<dbReference type="GO" id="GO:0003677">
    <property type="term" value="F:DNA binding"/>
    <property type="evidence" value="ECO:0007669"/>
    <property type="project" value="UniProtKB-KW"/>
</dbReference>
<reference evidence="11" key="1">
    <citation type="submission" date="2021-07" db="EMBL/GenBank/DDBJ databases">
        <title>Complete genome sequencing of a Clostridium isolate.</title>
        <authorList>
            <person name="Ueki A."/>
            <person name="Tonouchi A."/>
        </authorList>
    </citation>
    <scope>NUCLEOTIDE SEQUENCE [LARGE SCALE GENOMIC DNA]</scope>
    <source>
        <strain evidence="11">C5S11</strain>
    </source>
</reference>
<evidence type="ECO:0000313" key="11">
    <source>
        <dbReference type="Proteomes" id="UP000824633"/>
    </source>
</evidence>
<accession>A0ABM7SY56</accession>
<dbReference type="Gene3D" id="3.40.50.2300">
    <property type="match status" value="1"/>
</dbReference>
<dbReference type="InterPro" id="IPR016032">
    <property type="entry name" value="Sig_transdc_resp-reg_C-effctor"/>
</dbReference>
<dbReference type="SUPFAM" id="SSF52172">
    <property type="entry name" value="CheY-like"/>
    <property type="match status" value="1"/>
</dbReference>
<feature type="domain" description="Response regulatory" evidence="8">
    <location>
        <begin position="6"/>
        <end position="119"/>
    </location>
</feature>
<dbReference type="CDD" id="cd00383">
    <property type="entry name" value="trans_reg_C"/>
    <property type="match status" value="1"/>
</dbReference>
<dbReference type="InterPro" id="IPR036388">
    <property type="entry name" value="WH-like_DNA-bd_sf"/>
</dbReference>
<feature type="domain" description="OmpR/PhoB-type" evidence="9">
    <location>
        <begin position="130"/>
        <end position="231"/>
    </location>
</feature>
<dbReference type="Pfam" id="PF00486">
    <property type="entry name" value="Trans_reg_C"/>
    <property type="match status" value="1"/>
</dbReference>
<dbReference type="InterPro" id="IPR039420">
    <property type="entry name" value="WalR-like"/>
</dbReference>
<gene>
    <name evidence="10" type="ORF">psyc5s11_04670</name>
</gene>
<dbReference type="InterPro" id="IPR001867">
    <property type="entry name" value="OmpR/PhoB-type_DNA-bd"/>
</dbReference>
<evidence type="ECO:0000256" key="7">
    <source>
        <dbReference type="PROSITE-ProRule" id="PRU01091"/>
    </source>
</evidence>
<keyword evidence="4" id="KW-0804">Transcription</keyword>
<keyword evidence="3 7" id="KW-0238">DNA-binding</keyword>
<dbReference type="PANTHER" id="PTHR48111">
    <property type="entry name" value="REGULATOR OF RPOS"/>
    <property type="match status" value="1"/>
</dbReference>
<organism evidence="10 11">
    <name type="scientific">Clostridium gelidum</name>
    <dbReference type="NCBI Taxonomy" id="704125"/>
    <lineage>
        <taxon>Bacteria</taxon>
        <taxon>Bacillati</taxon>
        <taxon>Bacillota</taxon>
        <taxon>Clostridia</taxon>
        <taxon>Eubacteriales</taxon>
        <taxon>Clostridiaceae</taxon>
        <taxon>Clostridium</taxon>
    </lineage>
</organism>
<evidence type="ECO:0000256" key="1">
    <source>
        <dbReference type="ARBA" id="ARBA00018672"/>
    </source>
</evidence>
<dbReference type="RefSeq" id="WP_224036078.1">
    <property type="nucleotide sequence ID" value="NZ_AP024849.1"/>
</dbReference>
<dbReference type="SMART" id="SM00448">
    <property type="entry name" value="REC"/>
    <property type="match status" value="1"/>
</dbReference>
<dbReference type="SUPFAM" id="SSF46894">
    <property type="entry name" value="C-terminal effector domain of the bipartite response regulators"/>
    <property type="match status" value="1"/>
</dbReference>
<feature type="DNA-binding region" description="OmpR/PhoB-type" evidence="7">
    <location>
        <begin position="130"/>
        <end position="231"/>
    </location>
</feature>
<evidence type="ECO:0000313" key="10">
    <source>
        <dbReference type="EMBL" id="BCZ44400.1"/>
    </source>
</evidence>
<dbReference type="SMART" id="SM00862">
    <property type="entry name" value="Trans_reg_C"/>
    <property type="match status" value="1"/>
</dbReference>
<dbReference type="PROSITE" id="PS51755">
    <property type="entry name" value="OMPR_PHOB"/>
    <property type="match status" value="1"/>
</dbReference>